<reference evidence="2" key="2">
    <citation type="submission" date="2018-03" db="EMBL/GenBank/DDBJ databases">
        <title>The Triticum urartu genome reveals the dynamic nature of wheat genome evolution.</title>
        <authorList>
            <person name="Ling H."/>
            <person name="Ma B."/>
            <person name="Shi X."/>
            <person name="Liu H."/>
            <person name="Dong L."/>
            <person name="Sun H."/>
            <person name="Cao Y."/>
            <person name="Gao Q."/>
            <person name="Zheng S."/>
            <person name="Li Y."/>
            <person name="Yu Y."/>
            <person name="Du H."/>
            <person name="Qi M."/>
            <person name="Li Y."/>
            <person name="Yu H."/>
            <person name="Cui Y."/>
            <person name="Wang N."/>
            <person name="Chen C."/>
            <person name="Wu H."/>
            <person name="Zhao Y."/>
            <person name="Zhang J."/>
            <person name="Li Y."/>
            <person name="Zhou W."/>
            <person name="Zhang B."/>
            <person name="Hu W."/>
            <person name="Eijk M."/>
            <person name="Tang J."/>
            <person name="Witsenboer H."/>
            <person name="Zhao S."/>
            <person name="Li Z."/>
            <person name="Zhang A."/>
            <person name="Wang D."/>
            <person name="Liang C."/>
        </authorList>
    </citation>
    <scope>NUCLEOTIDE SEQUENCE [LARGE SCALE GENOMIC DNA]</scope>
    <source>
        <strain evidence="2">cv. G1812</strain>
    </source>
</reference>
<feature type="compositionally biased region" description="Basic and acidic residues" evidence="1">
    <location>
        <begin position="72"/>
        <end position="89"/>
    </location>
</feature>
<reference evidence="2" key="3">
    <citation type="submission" date="2022-06" db="UniProtKB">
        <authorList>
            <consortium name="EnsemblPlants"/>
        </authorList>
    </citation>
    <scope>IDENTIFICATION</scope>
</reference>
<organism evidence="2 3">
    <name type="scientific">Triticum urartu</name>
    <name type="common">Red wild einkorn</name>
    <name type="synonym">Crithodium urartu</name>
    <dbReference type="NCBI Taxonomy" id="4572"/>
    <lineage>
        <taxon>Eukaryota</taxon>
        <taxon>Viridiplantae</taxon>
        <taxon>Streptophyta</taxon>
        <taxon>Embryophyta</taxon>
        <taxon>Tracheophyta</taxon>
        <taxon>Spermatophyta</taxon>
        <taxon>Magnoliopsida</taxon>
        <taxon>Liliopsida</taxon>
        <taxon>Poales</taxon>
        <taxon>Poaceae</taxon>
        <taxon>BOP clade</taxon>
        <taxon>Pooideae</taxon>
        <taxon>Triticodae</taxon>
        <taxon>Triticeae</taxon>
        <taxon>Triticinae</taxon>
        <taxon>Triticum</taxon>
    </lineage>
</organism>
<feature type="region of interest" description="Disordered" evidence="1">
    <location>
        <begin position="28"/>
        <end position="105"/>
    </location>
</feature>
<dbReference type="EnsemblPlants" id="TuG1812G0600003862.01.T01">
    <property type="protein sequence ID" value="TuG1812G0600003862.01.T01"/>
    <property type="gene ID" value="TuG1812G0600003862.01"/>
</dbReference>
<evidence type="ECO:0000256" key="1">
    <source>
        <dbReference type="SAM" id="MobiDB-lite"/>
    </source>
</evidence>
<keyword evidence="3" id="KW-1185">Reference proteome</keyword>
<evidence type="ECO:0000313" key="2">
    <source>
        <dbReference type="EnsemblPlants" id="TuG1812G0600003862.01.T01"/>
    </source>
</evidence>
<dbReference type="Proteomes" id="UP000015106">
    <property type="component" value="Chromosome 6"/>
</dbReference>
<proteinExistence type="predicted"/>
<feature type="compositionally biased region" description="Basic residues" evidence="1">
    <location>
        <begin position="31"/>
        <end position="58"/>
    </location>
</feature>
<feature type="compositionally biased region" description="Gly residues" evidence="1">
    <location>
        <begin position="95"/>
        <end position="105"/>
    </location>
</feature>
<dbReference type="AlphaFoldDB" id="A0A8R7QWL9"/>
<reference evidence="3" key="1">
    <citation type="journal article" date="2013" name="Nature">
        <title>Draft genome of the wheat A-genome progenitor Triticum urartu.</title>
        <authorList>
            <person name="Ling H.Q."/>
            <person name="Zhao S."/>
            <person name="Liu D."/>
            <person name="Wang J."/>
            <person name="Sun H."/>
            <person name="Zhang C."/>
            <person name="Fan H."/>
            <person name="Li D."/>
            <person name="Dong L."/>
            <person name="Tao Y."/>
            <person name="Gao C."/>
            <person name="Wu H."/>
            <person name="Li Y."/>
            <person name="Cui Y."/>
            <person name="Guo X."/>
            <person name="Zheng S."/>
            <person name="Wang B."/>
            <person name="Yu K."/>
            <person name="Liang Q."/>
            <person name="Yang W."/>
            <person name="Lou X."/>
            <person name="Chen J."/>
            <person name="Feng M."/>
            <person name="Jian J."/>
            <person name="Zhang X."/>
            <person name="Luo G."/>
            <person name="Jiang Y."/>
            <person name="Liu J."/>
            <person name="Wang Z."/>
            <person name="Sha Y."/>
            <person name="Zhang B."/>
            <person name="Wu H."/>
            <person name="Tang D."/>
            <person name="Shen Q."/>
            <person name="Xue P."/>
            <person name="Zou S."/>
            <person name="Wang X."/>
            <person name="Liu X."/>
            <person name="Wang F."/>
            <person name="Yang Y."/>
            <person name="An X."/>
            <person name="Dong Z."/>
            <person name="Zhang K."/>
            <person name="Zhang X."/>
            <person name="Luo M.C."/>
            <person name="Dvorak J."/>
            <person name="Tong Y."/>
            <person name="Wang J."/>
            <person name="Yang H."/>
            <person name="Li Z."/>
            <person name="Wang D."/>
            <person name="Zhang A."/>
            <person name="Wang J."/>
        </authorList>
    </citation>
    <scope>NUCLEOTIDE SEQUENCE</scope>
    <source>
        <strain evidence="3">cv. G1812</strain>
    </source>
</reference>
<evidence type="ECO:0000313" key="3">
    <source>
        <dbReference type="Proteomes" id="UP000015106"/>
    </source>
</evidence>
<sequence>MADLHGEVGVEQLRDHLLHVLLLEERPDPPRRRRQRRPRVGGARRHCGRCGSRRRGRGRGGLPLPLRGLHGRHVEPVQLRDEGGGEERGRHGRGGGDAAGGGGEVGARALAAHDPCRLVVRPRRVLRRFEGAQPYPRLPEGVADLGDPGAPVALPHAAVPLLRPSHLRRGDAASAD</sequence>
<accession>A0A8R7QWL9</accession>
<protein>
    <submittedName>
        <fullName evidence="2">Uncharacterized protein</fullName>
    </submittedName>
</protein>
<name>A0A8R7QWL9_TRIUA</name>
<dbReference type="Gramene" id="TuG1812G0600003862.01.T01">
    <property type="protein sequence ID" value="TuG1812G0600003862.01.T01"/>
    <property type="gene ID" value="TuG1812G0600003862.01"/>
</dbReference>